<sequence>MNARTPPTGSFIAHLNHSFDSVNYLLVLRAKQEADENDGMRAVTITPGKKDSLRLVDDAPEPPEAEGPVLVEALAVGVCGTDREIIAMDYGEAPPGEDTLILGHESLGRVLADPTATFQPGDLVAGIVRHPDPVPCANCAVGEWDMCRNGRYTECGIKARHGFARERWRVEPHFAVGLDPGLAGVGVLLEPTSVVAKAWEHIAAIGSRAHWEPQTVLVTGAGPVGLLAALLGTQRGLTAHVLDRATDGPKPELTARLGATYHTGQVSDLDFEPDIVVECTGAPPVVVQVIDKVGPDGVVCLTGVSSAGGQVGIGASTLSRAVVLENNAVFGSVNANRRHWNAAAEALGRADREWLAGLITRRVPVDAYAEAYAPGTGTSRWS</sequence>
<dbReference type="Gene3D" id="3.90.180.10">
    <property type="entry name" value="Medium-chain alcohol dehydrogenases, catalytic domain"/>
    <property type="match status" value="1"/>
</dbReference>
<dbReference type="PANTHER" id="PTHR43189">
    <property type="entry name" value="ZINC-TYPE ALCOHOL DEHYDROGENASE-LIKE PROTEIN C1198.01-RELATED"/>
    <property type="match status" value="1"/>
</dbReference>
<dbReference type="Gene3D" id="3.40.50.720">
    <property type="entry name" value="NAD(P)-binding Rossmann-like Domain"/>
    <property type="match status" value="1"/>
</dbReference>
<dbReference type="CDD" id="cd08230">
    <property type="entry name" value="glucose_DH"/>
    <property type="match status" value="1"/>
</dbReference>
<evidence type="ECO:0000313" key="8">
    <source>
        <dbReference type="Proteomes" id="UP000503011"/>
    </source>
</evidence>
<gene>
    <name evidence="7" type="primary">gdh</name>
    <name evidence="7" type="ORF">Psuf_039930</name>
</gene>
<dbReference type="InterPro" id="IPR011032">
    <property type="entry name" value="GroES-like_sf"/>
</dbReference>
<proteinExistence type="predicted"/>
<evidence type="ECO:0000259" key="5">
    <source>
        <dbReference type="Pfam" id="PF08240"/>
    </source>
</evidence>
<dbReference type="Proteomes" id="UP000503011">
    <property type="component" value="Chromosome"/>
</dbReference>
<dbReference type="InterPro" id="IPR013154">
    <property type="entry name" value="ADH-like_N"/>
</dbReference>
<dbReference type="AlphaFoldDB" id="A0A6F8YKQ9"/>
<dbReference type="PANTHER" id="PTHR43189:SF2">
    <property type="entry name" value="GLUCOSE 1-DEHYDROGENASE"/>
    <property type="match status" value="1"/>
</dbReference>
<dbReference type="GO" id="GO:0016491">
    <property type="term" value="F:oxidoreductase activity"/>
    <property type="evidence" value="ECO:0007669"/>
    <property type="project" value="UniProtKB-KW"/>
</dbReference>
<evidence type="ECO:0000256" key="4">
    <source>
        <dbReference type="ARBA" id="ARBA00023002"/>
    </source>
</evidence>
<dbReference type="Pfam" id="PF16912">
    <property type="entry name" value="Glu_dehyd_C"/>
    <property type="match status" value="1"/>
</dbReference>
<organism evidence="7 8">
    <name type="scientific">Phytohabitans suffuscus</name>
    <dbReference type="NCBI Taxonomy" id="624315"/>
    <lineage>
        <taxon>Bacteria</taxon>
        <taxon>Bacillati</taxon>
        <taxon>Actinomycetota</taxon>
        <taxon>Actinomycetes</taxon>
        <taxon>Micromonosporales</taxon>
        <taxon>Micromonosporaceae</taxon>
    </lineage>
</organism>
<accession>A0A6F8YKQ9</accession>
<dbReference type="SUPFAM" id="SSF51735">
    <property type="entry name" value="NAD(P)-binding Rossmann-fold domains"/>
    <property type="match status" value="1"/>
</dbReference>
<protein>
    <submittedName>
        <fullName evidence="7">Threonine dehydrogenase</fullName>
    </submittedName>
</protein>
<feature type="domain" description="Alcohol dehydrogenase-like N-terminal" evidence="5">
    <location>
        <begin position="66"/>
        <end position="176"/>
    </location>
</feature>
<evidence type="ECO:0000256" key="3">
    <source>
        <dbReference type="ARBA" id="ARBA00022833"/>
    </source>
</evidence>
<dbReference type="Pfam" id="PF08240">
    <property type="entry name" value="ADH_N"/>
    <property type="match status" value="1"/>
</dbReference>
<keyword evidence="3" id="KW-0862">Zinc</keyword>
<keyword evidence="4" id="KW-0560">Oxidoreductase</keyword>
<dbReference type="SUPFAM" id="SSF50129">
    <property type="entry name" value="GroES-like"/>
    <property type="match status" value="1"/>
</dbReference>
<reference evidence="7 8" key="1">
    <citation type="submission" date="2020-03" db="EMBL/GenBank/DDBJ databases">
        <title>Whole genome shotgun sequence of Phytohabitans suffuscus NBRC 105367.</title>
        <authorList>
            <person name="Komaki H."/>
            <person name="Tamura T."/>
        </authorList>
    </citation>
    <scope>NUCLEOTIDE SEQUENCE [LARGE SCALE GENOMIC DNA]</scope>
    <source>
        <strain evidence="7 8">NBRC 105367</strain>
    </source>
</reference>
<dbReference type="KEGG" id="psuu:Psuf_039930"/>
<evidence type="ECO:0000259" key="6">
    <source>
        <dbReference type="Pfam" id="PF16912"/>
    </source>
</evidence>
<feature type="domain" description="Glucose dehydrogenase C-terminal" evidence="6">
    <location>
        <begin position="184"/>
        <end position="376"/>
    </location>
</feature>
<dbReference type="InterPro" id="IPR031640">
    <property type="entry name" value="Glu_dehyd_C"/>
</dbReference>
<keyword evidence="2" id="KW-0479">Metal-binding</keyword>
<evidence type="ECO:0000313" key="7">
    <source>
        <dbReference type="EMBL" id="BCB86680.1"/>
    </source>
</evidence>
<dbReference type="GO" id="GO:0046872">
    <property type="term" value="F:metal ion binding"/>
    <property type="evidence" value="ECO:0007669"/>
    <property type="project" value="UniProtKB-KW"/>
</dbReference>
<dbReference type="InterPro" id="IPR036291">
    <property type="entry name" value="NAD(P)-bd_dom_sf"/>
</dbReference>
<evidence type="ECO:0000256" key="2">
    <source>
        <dbReference type="ARBA" id="ARBA00022723"/>
    </source>
</evidence>
<name>A0A6F8YKQ9_9ACTN</name>
<comment type="cofactor">
    <cofactor evidence="1">
        <name>Zn(2+)</name>
        <dbReference type="ChEBI" id="CHEBI:29105"/>
    </cofactor>
</comment>
<reference evidence="7 8" key="2">
    <citation type="submission" date="2020-03" db="EMBL/GenBank/DDBJ databases">
        <authorList>
            <person name="Ichikawa N."/>
            <person name="Kimura A."/>
            <person name="Kitahashi Y."/>
            <person name="Uohara A."/>
        </authorList>
    </citation>
    <scope>NUCLEOTIDE SEQUENCE [LARGE SCALE GENOMIC DNA]</scope>
    <source>
        <strain evidence="7 8">NBRC 105367</strain>
    </source>
</reference>
<keyword evidence="8" id="KW-1185">Reference proteome</keyword>
<evidence type="ECO:0000256" key="1">
    <source>
        <dbReference type="ARBA" id="ARBA00001947"/>
    </source>
</evidence>
<dbReference type="EMBL" id="AP022871">
    <property type="protein sequence ID" value="BCB86680.1"/>
    <property type="molecule type" value="Genomic_DNA"/>
</dbReference>